<evidence type="ECO:0000313" key="2">
    <source>
        <dbReference type="EMBL" id="GEP12459.1"/>
    </source>
</evidence>
<reference evidence="2 3" key="1">
    <citation type="submission" date="2019-07" db="EMBL/GenBank/DDBJ databases">
        <title>Whole genome shotgun sequence of Methylobacterium gnaphalii NBRC 107716.</title>
        <authorList>
            <person name="Hosoyama A."/>
            <person name="Uohara A."/>
            <person name="Ohji S."/>
            <person name="Ichikawa N."/>
        </authorList>
    </citation>
    <scope>NUCLEOTIDE SEQUENCE [LARGE SCALE GENOMIC DNA]</scope>
    <source>
        <strain evidence="2 3">NBRC 107716</strain>
    </source>
</reference>
<dbReference type="InterPro" id="IPR012337">
    <property type="entry name" value="RNaseH-like_sf"/>
</dbReference>
<sequence>MKRNVVVVDLETVPDLAAVARVHDLDPSDPDAAWAKLGKGFPKLIYHQIVVIGSLVAEYDEDAWRVQALDAPHSGDVGEAELIAAFSARLERLRPQLVSYAGHGFDLPVLRYRSLVNGLSTPGLSVRPYHRRYDEAALDLCDQLGNFEARSKVTLDTMCRALGLPGKTAGLHGGCVADLVGAGRLDDVAAYCMDDVVATFRLFLAYERCRGHLDLAGHARSEANLAGFLATRMRDAGAAEGS</sequence>
<feature type="domain" description="Predicted 3'-5' exonuclease PolB-like" evidence="1">
    <location>
        <begin position="41"/>
        <end position="230"/>
    </location>
</feature>
<keyword evidence="3" id="KW-1185">Reference proteome</keyword>
<evidence type="ECO:0000259" key="1">
    <source>
        <dbReference type="Pfam" id="PF10108"/>
    </source>
</evidence>
<name>A0A512JR94_9HYPH</name>
<keyword evidence="2" id="KW-0540">Nuclease</keyword>
<dbReference type="Proteomes" id="UP000321750">
    <property type="component" value="Unassembled WGS sequence"/>
</dbReference>
<organism evidence="2 3">
    <name type="scientific">Methylobacterium gnaphalii</name>
    <dbReference type="NCBI Taxonomy" id="1010610"/>
    <lineage>
        <taxon>Bacteria</taxon>
        <taxon>Pseudomonadati</taxon>
        <taxon>Pseudomonadota</taxon>
        <taxon>Alphaproteobacteria</taxon>
        <taxon>Hyphomicrobiales</taxon>
        <taxon>Methylobacteriaceae</taxon>
        <taxon>Methylobacterium</taxon>
    </lineage>
</organism>
<protein>
    <submittedName>
        <fullName evidence="2">3'-5' exonuclease</fullName>
    </submittedName>
</protein>
<proteinExistence type="predicted"/>
<dbReference type="Pfam" id="PF10108">
    <property type="entry name" value="DNA_pol_B_exo2"/>
    <property type="match status" value="1"/>
</dbReference>
<dbReference type="InterPro" id="IPR036397">
    <property type="entry name" value="RNaseH_sf"/>
</dbReference>
<comment type="caution">
    <text evidence="2">The sequence shown here is derived from an EMBL/GenBank/DDBJ whole genome shotgun (WGS) entry which is preliminary data.</text>
</comment>
<gene>
    <name evidence="2" type="ORF">MGN01_43040</name>
</gene>
<dbReference type="EMBL" id="BJZV01000042">
    <property type="protein sequence ID" value="GEP12459.1"/>
    <property type="molecule type" value="Genomic_DNA"/>
</dbReference>
<keyword evidence="2" id="KW-0378">Hydrolase</keyword>
<dbReference type="InterPro" id="IPR019288">
    <property type="entry name" value="3'-5'_exonuclease_PolB-like"/>
</dbReference>
<dbReference type="RefSeq" id="WP_170246096.1">
    <property type="nucleotide sequence ID" value="NZ_BJZV01000042.1"/>
</dbReference>
<dbReference type="CDD" id="cd05782">
    <property type="entry name" value="DNA_polB_like1_exo"/>
    <property type="match status" value="1"/>
</dbReference>
<keyword evidence="2" id="KW-0269">Exonuclease</keyword>
<dbReference type="SUPFAM" id="SSF53098">
    <property type="entry name" value="Ribonuclease H-like"/>
    <property type="match status" value="1"/>
</dbReference>
<accession>A0A512JR94</accession>
<dbReference type="AlphaFoldDB" id="A0A512JR94"/>
<dbReference type="GO" id="GO:0003676">
    <property type="term" value="F:nucleic acid binding"/>
    <property type="evidence" value="ECO:0007669"/>
    <property type="project" value="InterPro"/>
</dbReference>
<evidence type="ECO:0000313" key="3">
    <source>
        <dbReference type="Proteomes" id="UP000321750"/>
    </source>
</evidence>
<dbReference type="GO" id="GO:0004527">
    <property type="term" value="F:exonuclease activity"/>
    <property type="evidence" value="ECO:0007669"/>
    <property type="project" value="UniProtKB-KW"/>
</dbReference>
<dbReference type="Gene3D" id="3.30.420.10">
    <property type="entry name" value="Ribonuclease H-like superfamily/Ribonuclease H"/>
    <property type="match status" value="1"/>
</dbReference>